<evidence type="ECO:0000256" key="1">
    <source>
        <dbReference type="ARBA" id="ARBA00006814"/>
    </source>
</evidence>
<keyword evidence="3" id="KW-0064">Aspartyl protease</keyword>
<evidence type="ECO:0000256" key="4">
    <source>
        <dbReference type="ARBA" id="ARBA00022801"/>
    </source>
</evidence>
<dbReference type="NCBIfam" id="TIGR00072">
    <property type="entry name" value="hydrog_prot"/>
    <property type="match status" value="1"/>
</dbReference>
<organism evidence="5 6">
    <name type="scientific">Candidatus Carbonibacillus altaicus</name>
    <dbReference type="NCBI Taxonomy" id="2163959"/>
    <lineage>
        <taxon>Bacteria</taxon>
        <taxon>Bacillati</taxon>
        <taxon>Bacillota</taxon>
        <taxon>Bacilli</taxon>
        <taxon>Bacillales</taxon>
        <taxon>Candidatus Carbonibacillus</taxon>
    </lineage>
</organism>
<sequence length="165" mass="18475">MSVNTEELEKQQVNTIVIGCGNLLRRDDGVGPILIRHLWQHNLPSHVRIADAGTAGMDVIFQIRDAQKVILIDAARTGAEPGTIFKLPGESVETPPLEAVNLHDFRWDHALVVGKWALKDKFPSDITIYLIEAQDTNFGEGLSPFVEQAMYRLIDELKLMLIEHP</sequence>
<dbReference type="GO" id="GO:0016485">
    <property type="term" value="P:protein processing"/>
    <property type="evidence" value="ECO:0007669"/>
    <property type="project" value="TreeGrafter"/>
</dbReference>
<dbReference type="PRINTS" id="PR00446">
    <property type="entry name" value="HYDRGNUPTAKE"/>
</dbReference>
<keyword evidence="4" id="KW-0378">Hydrolase</keyword>
<accession>A0A2R6Y176</accession>
<dbReference type="PANTHER" id="PTHR30302">
    <property type="entry name" value="HYDROGENASE 1 MATURATION PROTEASE"/>
    <property type="match status" value="1"/>
</dbReference>
<evidence type="ECO:0000256" key="2">
    <source>
        <dbReference type="ARBA" id="ARBA00022670"/>
    </source>
</evidence>
<dbReference type="GO" id="GO:0008047">
    <property type="term" value="F:enzyme activator activity"/>
    <property type="evidence" value="ECO:0007669"/>
    <property type="project" value="InterPro"/>
</dbReference>
<dbReference type="EMBL" id="PEBX01000028">
    <property type="protein sequence ID" value="PTQ56434.1"/>
    <property type="molecule type" value="Genomic_DNA"/>
</dbReference>
<dbReference type="Gene3D" id="3.40.50.1450">
    <property type="entry name" value="HybD-like"/>
    <property type="match status" value="1"/>
</dbReference>
<dbReference type="Proteomes" id="UP000244338">
    <property type="component" value="Unassembled WGS sequence"/>
</dbReference>
<dbReference type="Pfam" id="PF01750">
    <property type="entry name" value="HycI"/>
    <property type="match status" value="1"/>
</dbReference>
<keyword evidence="2 5" id="KW-0645">Protease</keyword>
<comment type="caution">
    <text evidence="5">The sequence shown here is derived from an EMBL/GenBank/DDBJ whole genome shotgun (WGS) entry which is preliminary data.</text>
</comment>
<dbReference type="InterPro" id="IPR000671">
    <property type="entry name" value="Peptidase_A31"/>
</dbReference>
<dbReference type="PANTHER" id="PTHR30302:SF1">
    <property type="entry name" value="HYDROGENASE 2 MATURATION PROTEASE"/>
    <property type="match status" value="1"/>
</dbReference>
<protein>
    <submittedName>
        <fullName evidence="5">Hydrogenase maturation protease</fullName>
    </submittedName>
</protein>
<evidence type="ECO:0000313" key="5">
    <source>
        <dbReference type="EMBL" id="PTQ56434.1"/>
    </source>
</evidence>
<proteinExistence type="inferred from homology"/>
<evidence type="ECO:0000256" key="3">
    <source>
        <dbReference type="ARBA" id="ARBA00022750"/>
    </source>
</evidence>
<gene>
    <name evidence="5" type="ORF">BSOLF_0202</name>
</gene>
<dbReference type="GO" id="GO:0004190">
    <property type="term" value="F:aspartic-type endopeptidase activity"/>
    <property type="evidence" value="ECO:0007669"/>
    <property type="project" value="UniProtKB-KW"/>
</dbReference>
<name>A0A2R6Y176_9BACL</name>
<dbReference type="InterPro" id="IPR023430">
    <property type="entry name" value="Pept_HybD-like_dom_sf"/>
</dbReference>
<comment type="similarity">
    <text evidence="1">Belongs to the peptidase A31 family.</text>
</comment>
<dbReference type="AlphaFoldDB" id="A0A2R6Y176"/>
<reference evidence="6" key="1">
    <citation type="journal article" date="2018" name="Sci. Rep.">
        <title>Lignite coal burning seam in the remote Altai Mountains harbors a hydrogen-driven thermophilic microbial community.</title>
        <authorList>
            <person name="Kadnikov V.V."/>
            <person name="Mardanov A.V."/>
            <person name="Ivasenko D.A."/>
            <person name="Antsiferov D.V."/>
            <person name="Beletsky A.V."/>
            <person name="Karnachuk O.V."/>
            <person name="Ravin N.V."/>
        </authorList>
    </citation>
    <scope>NUCLEOTIDE SEQUENCE [LARGE SCALE GENOMIC DNA]</scope>
</reference>
<dbReference type="SUPFAM" id="SSF53163">
    <property type="entry name" value="HybD-like"/>
    <property type="match status" value="1"/>
</dbReference>
<evidence type="ECO:0000313" key="6">
    <source>
        <dbReference type="Proteomes" id="UP000244338"/>
    </source>
</evidence>